<feature type="compositionally biased region" description="Gly residues" evidence="1">
    <location>
        <begin position="1"/>
        <end position="13"/>
    </location>
</feature>
<evidence type="ECO:0000313" key="2">
    <source>
        <dbReference type="EMBL" id="CAA9483236.1"/>
    </source>
</evidence>
<accession>A0A6J4S4C6</accession>
<dbReference type="EMBL" id="CADCVK010000255">
    <property type="protein sequence ID" value="CAA9483236.1"/>
    <property type="molecule type" value="Genomic_DNA"/>
</dbReference>
<dbReference type="AlphaFoldDB" id="A0A6J4S4C6"/>
<reference evidence="2" key="1">
    <citation type="submission" date="2020-02" db="EMBL/GenBank/DDBJ databases">
        <authorList>
            <person name="Meier V. D."/>
        </authorList>
    </citation>
    <scope>NUCLEOTIDE SEQUENCE</scope>
    <source>
        <strain evidence="2">AVDCRST_MAG12</strain>
    </source>
</reference>
<feature type="compositionally biased region" description="Basic and acidic residues" evidence="1">
    <location>
        <begin position="129"/>
        <end position="162"/>
    </location>
</feature>
<feature type="region of interest" description="Disordered" evidence="1">
    <location>
        <begin position="1"/>
        <end position="209"/>
    </location>
</feature>
<proteinExistence type="predicted"/>
<name>A0A6J4S4C6_9ACTN</name>
<sequence length="209" mass="23735">RRDPGGRGPGGLCAGRPRRVRRPVAGAGRRGHARARGAHRRAGQQRGHLPAERDPRHRRGASRPRLRGQRQGAVPAHRRRGTRDGRPRRGGHHQPRLVAGAPGHPGRVGLQRHEGGDGDAYPRLGGGVRPERGARQRDRPRRHPEPDVRRRARGRGDNYERHARGHQRCAGGHCARGRLPRQRRGGLRARDRHRRRRWPWQHRGGERRL</sequence>
<evidence type="ECO:0000256" key="1">
    <source>
        <dbReference type="SAM" id="MobiDB-lite"/>
    </source>
</evidence>
<protein>
    <submittedName>
        <fullName evidence="2">Uncharacterized protein</fullName>
    </submittedName>
</protein>
<feature type="non-terminal residue" evidence="2">
    <location>
        <position position="209"/>
    </location>
</feature>
<gene>
    <name evidence="2" type="ORF">AVDCRST_MAG12-1637</name>
</gene>
<feature type="non-terminal residue" evidence="2">
    <location>
        <position position="1"/>
    </location>
</feature>
<organism evidence="2">
    <name type="scientific">uncultured Rubrobacteraceae bacterium</name>
    <dbReference type="NCBI Taxonomy" id="349277"/>
    <lineage>
        <taxon>Bacteria</taxon>
        <taxon>Bacillati</taxon>
        <taxon>Actinomycetota</taxon>
        <taxon>Rubrobacteria</taxon>
        <taxon>Rubrobacterales</taxon>
        <taxon>Rubrobacteraceae</taxon>
        <taxon>environmental samples</taxon>
    </lineage>
</organism>
<feature type="compositionally biased region" description="Basic residues" evidence="1">
    <location>
        <begin position="29"/>
        <end position="43"/>
    </location>
</feature>
<feature type="compositionally biased region" description="Basic residues" evidence="1">
    <location>
        <begin position="56"/>
        <end position="68"/>
    </location>
</feature>
<feature type="compositionally biased region" description="Basic residues" evidence="1">
    <location>
        <begin position="175"/>
        <end position="200"/>
    </location>
</feature>